<comment type="similarity">
    <text evidence="1">Belongs to the oxygen-dependent FAD-linked oxidoreductase family.</text>
</comment>
<evidence type="ECO:0000256" key="3">
    <source>
        <dbReference type="SAM" id="SignalP"/>
    </source>
</evidence>
<feature type="chain" id="PRO_5025359045" evidence="3">
    <location>
        <begin position="22"/>
        <end position="569"/>
    </location>
</feature>
<dbReference type="InterPro" id="IPR006094">
    <property type="entry name" value="Oxid_FAD_bind_N"/>
</dbReference>
<reference evidence="5" key="1">
    <citation type="journal article" date="2019" name="Environ. Microbiol.">
        <title>Fungal ecological strategies reflected in gene transcription - a case study of two litter decomposers.</title>
        <authorList>
            <person name="Barbi F."/>
            <person name="Kohler A."/>
            <person name="Barry K."/>
            <person name="Baskaran P."/>
            <person name="Daum C."/>
            <person name="Fauchery L."/>
            <person name="Ihrmark K."/>
            <person name="Kuo A."/>
            <person name="LaButti K."/>
            <person name="Lipzen A."/>
            <person name="Morin E."/>
            <person name="Grigoriev I.V."/>
            <person name="Henrissat B."/>
            <person name="Lindahl B."/>
            <person name="Martin F."/>
        </authorList>
    </citation>
    <scope>NUCLEOTIDE SEQUENCE</scope>
    <source>
        <strain evidence="5">JB14</strain>
    </source>
</reference>
<evidence type="ECO:0000259" key="4">
    <source>
        <dbReference type="PROSITE" id="PS51387"/>
    </source>
</evidence>
<dbReference type="EMBL" id="ML769383">
    <property type="protein sequence ID" value="KAE9411618.1"/>
    <property type="molecule type" value="Genomic_DNA"/>
</dbReference>
<gene>
    <name evidence="5" type="ORF">BT96DRAFT_870367</name>
</gene>
<dbReference type="InterPro" id="IPR012951">
    <property type="entry name" value="BBE"/>
</dbReference>
<proteinExistence type="inferred from homology"/>
<dbReference type="Pfam" id="PF01565">
    <property type="entry name" value="FAD_binding_4"/>
    <property type="match status" value="1"/>
</dbReference>
<dbReference type="PANTHER" id="PTHR13878">
    <property type="entry name" value="GULONOLACTONE OXIDASE"/>
    <property type="match status" value="1"/>
</dbReference>
<dbReference type="InterPro" id="IPR016166">
    <property type="entry name" value="FAD-bd_PCMH"/>
</dbReference>
<dbReference type="InterPro" id="IPR036318">
    <property type="entry name" value="FAD-bd_PCMH-like_sf"/>
</dbReference>
<dbReference type="Pfam" id="PF08031">
    <property type="entry name" value="BBE"/>
    <property type="match status" value="1"/>
</dbReference>
<dbReference type="OrthoDB" id="9983560at2759"/>
<keyword evidence="6" id="KW-1185">Reference proteome</keyword>
<dbReference type="Proteomes" id="UP000799118">
    <property type="component" value="Unassembled WGS sequence"/>
</dbReference>
<dbReference type="PANTHER" id="PTHR13878:SF91">
    <property type="entry name" value="FAD BINDING DOMAIN PROTEIN (AFU_ORTHOLOGUE AFUA_6G12070)-RELATED"/>
    <property type="match status" value="1"/>
</dbReference>
<feature type="signal peptide" evidence="3">
    <location>
        <begin position="1"/>
        <end position="21"/>
    </location>
</feature>
<dbReference type="InterPro" id="IPR016169">
    <property type="entry name" value="FAD-bd_PCMH_sub2"/>
</dbReference>
<dbReference type="AlphaFoldDB" id="A0A6A4ISW1"/>
<protein>
    <submittedName>
        <fullName evidence="5">FAD-binding domain-containing protein</fullName>
    </submittedName>
</protein>
<feature type="domain" description="FAD-binding PCMH-type" evidence="4">
    <location>
        <begin position="116"/>
        <end position="294"/>
    </location>
</feature>
<dbReference type="InterPro" id="IPR050432">
    <property type="entry name" value="FAD-linked_Oxidoreductases_BP"/>
</dbReference>
<keyword evidence="3" id="KW-0732">Signal</keyword>
<evidence type="ECO:0000256" key="1">
    <source>
        <dbReference type="ARBA" id="ARBA00005466"/>
    </source>
</evidence>
<dbReference type="PROSITE" id="PS51387">
    <property type="entry name" value="FAD_PCMH"/>
    <property type="match status" value="1"/>
</dbReference>
<name>A0A6A4ISW1_9AGAR</name>
<evidence type="ECO:0000256" key="2">
    <source>
        <dbReference type="ARBA" id="ARBA00023002"/>
    </source>
</evidence>
<sequence length="569" mass="61911">MNLIQIFALLIPSLLVKTIAASSSHLECKCFPTDPCWPSDAEWSALNTTLGGLLIATVPLGQPCHDPDFNNGTCEYLQDQWQFSPIHMNSSSSVMAPYFANRSCDPFTAESRPCKLGNYVHYAVEAESAADVVAAIKFAQSHNIRFVIRNTGHDYLGRSTGAGALSVWTHHMKNITFKTWNDKYYQGNAVKMAAGVQGFDLLSAGLAHGQLGLTGECPTVGVAGGYSQGGGHSALSTSFGLSADNTLEWEVVTADGELITATRMNNSDLYWALSGSGPGNYGAVLSLTVRTHPDSFVGGATLQFNSSSTSIDNFYAAVDAFHAALPDMVNNGTMIIYFITSTSFQIKPLTAYNKTAAEVQEILFPYLLILQSMNITYTSTVVQSDNYYNHYNTFFGPLPSGNIQVGIAQYGGRLIPLKTVQENQTTLAATVRSIIEKNVTWIGVGTNVSSFGTQSQNSVLPAWRDALIHAVLTTPWSFDPAEWNQMLANQLLMTDTLIPAIEAVTPGSGAYMNEGDFRQPDFQTVFFGSNYDALLKIKRKYDPDFFFYATKAVGSEMWTVSNDGQMCKA</sequence>
<dbReference type="Gene3D" id="3.30.465.10">
    <property type="match status" value="2"/>
</dbReference>
<dbReference type="SUPFAM" id="SSF56176">
    <property type="entry name" value="FAD-binding/transporter-associated domain-like"/>
    <property type="match status" value="1"/>
</dbReference>
<evidence type="ECO:0000313" key="5">
    <source>
        <dbReference type="EMBL" id="KAE9411618.1"/>
    </source>
</evidence>
<accession>A0A6A4ISW1</accession>
<evidence type="ECO:0000313" key="6">
    <source>
        <dbReference type="Proteomes" id="UP000799118"/>
    </source>
</evidence>
<dbReference type="GO" id="GO:0071949">
    <property type="term" value="F:FAD binding"/>
    <property type="evidence" value="ECO:0007669"/>
    <property type="project" value="InterPro"/>
</dbReference>
<keyword evidence="2" id="KW-0560">Oxidoreductase</keyword>
<dbReference type="GO" id="GO:0016491">
    <property type="term" value="F:oxidoreductase activity"/>
    <property type="evidence" value="ECO:0007669"/>
    <property type="project" value="UniProtKB-KW"/>
</dbReference>
<organism evidence="5 6">
    <name type="scientific">Gymnopus androsaceus JB14</name>
    <dbReference type="NCBI Taxonomy" id="1447944"/>
    <lineage>
        <taxon>Eukaryota</taxon>
        <taxon>Fungi</taxon>
        <taxon>Dikarya</taxon>
        <taxon>Basidiomycota</taxon>
        <taxon>Agaricomycotina</taxon>
        <taxon>Agaricomycetes</taxon>
        <taxon>Agaricomycetidae</taxon>
        <taxon>Agaricales</taxon>
        <taxon>Marasmiineae</taxon>
        <taxon>Omphalotaceae</taxon>
        <taxon>Gymnopus</taxon>
    </lineage>
</organism>